<evidence type="ECO:0000256" key="11">
    <source>
        <dbReference type="ARBA" id="ARBA00022840"/>
    </source>
</evidence>
<dbReference type="SUPFAM" id="SSF55874">
    <property type="entry name" value="ATPase domain of HSP90 chaperone/DNA topoisomerase II/histidine kinase"/>
    <property type="match status" value="1"/>
</dbReference>
<dbReference type="Gene3D" id="1.10.287.130">
    <property type="match status" value="1"/>
</dbReference>
<dbReference type="InterPro" id="IPR029151">
    <property type="entry name" value="Sensor-like_sf"/>
</dbReference>
<dbReference type="GO" id="GO:0005524">
    <property type="term" value="F:ATP binding"/>
    <property type="evidence" value="ECO:0007669"/>
    <property type="project" value="UniProtKB-KW"/>
</dbReference>
<dbReference type="Gene3D" id="3.30.565.10">
    <property type="entry name" value="Histidine kinase-like ATPase, C-terminal domain"/>
    <property type="match status" value="1"/>
</dbReference>
<dbReference type="GO" id="GO:0005886">
    <property type="term" value="C:plasma membrane"/>
    <property type="evidence" value="ECO:0007669"/>
    <property type="project" value="UniProtKB-SubCell"/>
</dbReference>
<evidence type="ECO:0000256" key="4">
    <source>
        <dbReference type="ARBA" id="ARBA00022475"/>
    </source>
</evidence>
<keyword evidence="9" id="KW-0547">Nucleotide-binding</keyword>
<dbReference type="SUPFAM" id="SSF47384">
    <property type="entry name" value="Homodimeric domain of signal transducing histidine kinase"/>
    <property type="match status" value="1"/>
</dbReference>
<dbReference type="RefSeq" id="WP_140192674.1">
    <property type="nucleotide sequence ID" value="NZ_CP065915.1"/>
</dbReference>
<dbReference type="OrthoDB" id="7568856at2"/>
<reference evidence="20 21" key="1">
    <citation type="submission" date="2019-06" db="EMBL/GenBank/DDBJ databases">
        <title>Genome of new Rhodobacteraceae sp. SM1903.</title>
        <authorList>
            <person name="Ren X."/>
        </authorList>
    </citation>
    <scope>NUCLEOTIDE SEQUENCE [LARGE SCALE GENOMIC DNA]</scope>
    <source>
        <strain evidence="20 21">SM1903</strain>
    </source>
</reference>
<dbReference type="PIRSF" id="PIRSF036431">
    <property type="entry name" value="STHK_DctB"/>
    <property type="match status" value="1"/>
</dbReference>
<keyword evidence="14 18" id="KW-0472">Membrane</keyword>
<dbReference type="AlphaFoldDB" id="A0A5C5GB59"/>
<evidence type="ECO:0000259" key="19">
    <source>
        <dbReference type="PROSITE" id="PS50109"/>
    </source>
</evidence>
<dbReference type="Proteomes" id="UP000314011">
    <property type="component" value="Unassembled WGS sequence"/>
</dbReference>
<evidence type="ECO:0000256" key="9">
    <source>
        <dbReference type="ARBA" id="ARBA00022741"/>
    </source>
</evidence>
<evidence type="ECO:0000256" key="2">
    <source>
        <dbReference type="ARBA" id="ARBA00004429"/>
    </source>
</evidence>
<proteinExistence type="predicted"/>
<keyword evidence="21" id="KW-1185">Reference proteome</keyword>
<dbReference type="PANTHER" id="PTHR43065:SF46">
    <property type="entry name" value="C4-DICARBOXYLATE TRANSPORT SENSOR PROTEIN DCTB"/>
    <property type="match status" value="1"/>
</dbReference>
<dbReference type="FunFam" id="1.10.287.130:FF:000049">
    <property type="entry name" value="C4-dicarboxylate transport sensor protein DctB"/>
    <property type="match status" value="1"/>
</dbReference>
<dbReference type="PRINTS" id="PR00344">
    <property type="entry name" value="BCTRLSENSOR"/>
</dbReference>
<dbReference type="InterPro" id="IPR003594">
    <property type="entry name" value="HATPase_dom"/>
</dbReference>
<keyword evidence="4" id="KW-1003">Cell membrane</keyword>
<dbReference type="SMART" id="SM00387">
    <property type="entry name" value="HATPase_c"/>
    <property type="match status" value="1"/>
</dbReference>
<organism evidence="20 21">
    <name type="scientific">Pelagovum pacificum</name>
    <dbReference type="NCBI Taxonomy" id="2588711"/>
    <lineage>
        <taxon>Bacteria</taxon>
        <taxon>Pseudomonadati</taxon>
        <taxon>Pseudomonadota</taxon>
        <taxon>Alphaproteobacteria</taxon>
        <taxon>Rhodobacterales</taxon>
        <taxon>Paracoccaceae</taxon>
        <taxon>Pelagovum</taxon>
    </lineage>
</organism>
<dbReference type="Pfam" id="PF00512">
    <property type="entry name" value="HisKA"/>
    <property type="match status" value="1"/>
</dbReference>
<keyword evidence="17" id="KW-0175">Coiled coil</keyword>
<evidence type="ECO:0000256" key="18">
    <source>
        <dbReference type="SAM" id="Phobius"/>
    </source>
</evidence>
<dbReference type="InterPro" id="IPR005467">
    <property type="entry name" value="His_kinase_dom"/>
</dbReference>
<evidence type="ECO:0000256" key="10">
    <source>
        <dbReference type="ARBA" id="ARBA00022777"/>
    </source>
</evidence>
<protein>
    <recommendedName>
        <fullName evidence="16">C4-dicarboxylate transport sensor protein DctB</fullName>
        <ecNumber evidence="3">2.7.13.3</ecNumber>
    </recommendedName>
</protein>
<feature type="domain" description="Histidine kinase" evidence="19">
    <location>
        <begin position="361"/>
        <end position="574"/>
    </location>
</feature>
<evidence type="ECO:0000256" key="7">
    <source>
        <dbReference type="ARBA" id="ARBA00022679"/>
    </source>
</evidence>
<dbReference type="Gene3D" id="3.30.450.20">
    <property type="entry name" value="PAS domain"/>
    <property type="match status" value="2"/>
</dbReference>
<accession>A0A5C5GB59</accession>
<dbReference type="CDD" id="cd00082">
    <property type="entry name" value="HisKA"/>
    <property type="match status" value="1"/>
</dbReference>
<comment type="catalytic activity">
    <reaction evidence="1">
        <text>ATP + protein L-histidine = ADP + protein N-phospho-L-histidine.</text>
        <dbReference type="EC" id="2.7.13.3"/>
    </reaction>
</comment>
<dbReference type="EMBL" id="VFFF01000001">
    <property type="protein sequence ID" value="TNY31993.1"/>
    <property type="molecule type" value="Genomic_DNA"/>
</dbReference>
<dbReference type="Pfam" id="PF02518">
    <property type="entry name" value="HATPase_c"/>
    <property type="match status" value="1"/>
</dbReference>
<dbReference type="PROSITE" id="PS50109">
    <property type="entry name" value="HIS_KIN"/>
    <property type="match status" value="1"/>
</dbReference>
<keyword evidence="6" id="KW-0597">Phosphoprotein</keyword>
<dbReference type="EC" id="2.7.13.3" evidence="3"/>
<keyword evidence="13" id="KW-0902">Two-component regulatory system</keyword>
<dbReference type="InterPro" id="IPR036097">
    <property type="entry name" value="HisK_dim/P_sf"/>
</dbReference>
<keyword evidence="11" id="KW-0067">ATP-binding</keyword>
<dbReference type="SUPFAM" id="SSF103190">
    <property type="entry name" value="Sensory domain-like"/>
    <property type="match status" value="1"/>
</dbReference>
<comment type="function">
    <text evidence="15">Member of the two-component regulatory system DctB/DctD involved in the transport of C4-dicarboxylates. DctB functions as a membrane-associated protein kinase that phosphorylates DctD in response to environmental signals.</text>
</comment>
<dbReference type="InterPro" id="IPR003661">
    <property type="entry name" value="HisK_dim/P_dom"/>
</dbReference>
<evidence type="ECO:0000256" key="3">
    <source>
        <dbReference type="ARBA" id="ARBA00012438"/>
    </source>
</evidence>
<evidence type="ECO:0000256" key="17">
    <source>
        <dbReference type="SAM" id="Coils"/>
    </source>
</evidence>
<evidence type="ECO:0000256" key="1">
    <source>
        <dbReference type="ARBA" id="ARBA00000085"/>
    </source>
</evidence>
<dbReference type="SMART" id="SM00388">
    <property type="entry name" value="HisKA"/>
    <property type="match status" value="1"/>
</dbReference>
<evidence type="ECO:0000313" key="20">
    <source>
        <dbReference type="EMBL" id="TNY31993.1"/>
    </source>
</evidence>
<feature type="coiled-coil region" evidence="17">
    <location>
        <begin position="290"/>
        <end position="345"/>
    </location>
</feature>
<sequence>MTTRTARLLAIAGWISLAAAVAAIVFWAGYRAALEPLARRGDSDLALASDRLSGQLQRFRELAVHAAVHPDVRPVVEGGPTELARATLLGMRDRSGSLDILVVDADGEELLSALGSPRGDHAGAPYFRRALDGALGVHHLRSDRWGRRTFLFAAPIFSADGPVEGAVVVAVDAEAIEQAWRGDRPTVFFSDRNGVVFLSNRSELVGQVRSGAPEDTEPFLGFRARQIGNEEVWQLNGGRYLPSRALHITLDLPVIGMTGEALVDTAPARQVALLQAAVAAAVTLIFGALLVLATERRRTLAEANQQLEARVQDRTAALTRLNADLRREVAERTAAEGRLKKAQADLVQAGKLSALGEMSAGISHELNQPLMAIRSFTENAEAFLERGRTDAVAANLGRIGELSHRMGRIIRNLRAFARQESHPPVDVDLVAVVNAVLEMAGPRLRETGTVVDWTPPDAPVIVRGGEVRLQQVVLNLVSNALDAMAGGARSRLEFTLSRLPDRTLLSLRDHGPGIREPERMFDPFYSTKEVGQSEGMGLGLSISYGLVQSFGGAIGGRNHPDGGAVLEIELDNATGRKDAA</sequence>
<keyword evidence="12 18" id="KW-1133">Transmembrane helix</keyword>
<dbReference type="GO" id="GO:0000155">
    <property type="term" value="F:phosphorelay sensor kinase activity"/>
    <property type="evidence" value="ECO:0007669"/>
    <property type="project" value="InterPro"/>
</dbReference>
<comment type="caution">
    <text evidence="20">The sequence shown here is derived from an EMBL/GenBank/DDBJ whole genome shotgun (WGS) entry which is preliminary data.</text>
</comment>
<gene>
    <name evidence="20" type="ORF">FHY64_01430</name>
</gene>
<evidence type="ECO:0000313" key="21">
    <source>
        <dbReference type="Proteomes" id="UP000314011"/>
    </source>
</evidence>
<dbReference type="InterPro" id="IPR017055">
    <property type="entry name" value="Sig_transdc_His_kinase_DctB"/>
</dbReference>
<evidence type="ECO:0000256" key="12">
    <source>
        <dbReference type="ARBA" id="ARBA00022989"/>
    </source>
</evidence>
<name>A0A5C5GB59_9RHOB</name>
<evidence type="ECO:0000256" key="16">
    <source>
        <dbReference type="ARBA" id="ARBA00073143"/>
    </source>
</evidence>
<evidence type="ECO:0000256" key="13">
    <source>
        <dbReference type="ARBA" id="ARBA00023012"/>
    </source>
</evidence>
<keyword evidence="5" id="KW-0997">Cell inner membrane</keyword>
<evidence type="ECO:0000256" key="5">
    <source>
        <dbReference type="ARBA" id="ARBA00022519"/>
    </source>
</evidence>
<evidence type="ECO:0000256" key="14">
    <source>
        <dbReference type="ARBA" id="ARBA00023136"/>
    </source>
</evidence>
<feature type="transmembrane region" description="Helical" evidence="18">
    <location>
        <begin position="272"/>
        <end position="293"/>
    </location>
</feature>
<comment type="subcellular location">
    <subcellularLocation>
        <location evidence="2">Cell inner membrane</location>
        <topology evidence="2">Multi-pass membrane protein</topology>
    </subcellularLocation>
</comment>
<dbReference type="InterPro" id="IPR036890">
    <property type="entry name" value="HATPase_C_sf"/>
</dbReference>
<dbReference type="InterPro" id="IPR004358">
    <property type="entry name" value="Sig_transdc_His_kin-like_C"/>
</dbReference>
<keyword evidence="8 18" id="KW-0812">Transmembrane</keyword>
<keyword evidence="7" id="KW-0808">Transferase</keyword>
<evidence type="ECO:0000256" key="15">
    <source>
        <dbReference type="ARBA" id="ARBA00059004"/>
    </source>
</evidence>
<keyword evidence="10 20" id="KW-0418">Kinase</keyword>
<dbReference type="PANTHER" id="PTHR43065">
    <property type="entry name" value="SENSOR HISTIDINE KINASE"/>
    <property type="match status" value="1"/>
</dbReference>
<evidence type="ECO:0000256" key="8">
    <source>
        <dbReference type="ARBA" id="ARBA00022692"/>
    </source>
</evidence>
<evidence type="ECO:0000256" key="6">
    <source>
        <dbReference type="ARBA" id="ARBA00022553"/>
    </source>
</evidence>